<dbReference type="InterPro" id="IPR047987">
    <property type="entry name" value="Gp19-like_virus"/>
</dbReference>
<evidence type="ECO:0000259" key="1">
    <source>
        <dbReference type="Pfam" id="PF22530"/>
    </source>
</evidence>
<feature type="domain" description="Terminase large subunit ribonuclease H-like" evidence="1">
    <location>
        <begin position="4"/>
        <end position="103"/>
    </location>
</feature>
<dbReference type="Pfam" id="PF22530">
    <property type="entry name" value="Terminase-T7_RNaseH-like"/>
    <property type="match status" value="1"/>
</dbReference>
<protein>
    <submittedName>
        <fullName evidence="2">Terminase large subunit</fullName>
    </submittedName>
</protein>
<sequence length="214" mass="24198">MGGTLGPYIHVVSIGGWKGGFAEENLEKCIALAARYGVKVIYVEKNLGAGAVGQLFRNHMRSIDPDTNKPRYEGIGVEDRQKSGQKERRIIDTLRPIMQRHRLIFHVSAMDSDHVACQQYPADKRNERSVFHQIHNITTDRGSLPKDDRIDALEGLVRELAPTLVKDDEAATRAREEAAKKEWLNNPMGYTKSVLRSLGMGRERRKGRPKGRRL</sequence>
<reference evidence="2" key="1">
    <citation type="submission" date="2024-05" db="EMBL/GenBank/DDBJ databases">
        <title>Defense systems in Pseudomonas aeruginosa.</title>
        <authorList>
            <person name="van den Berg D.F."/>
            <person name="Costa R.A."/>
        </authorList>
    </citation>
    <scope>NUCLEOTIDE SEQUENCE</scope>
</reference>
<dbReference type="InterPro" id="IPR054762">
    <property type="entry name" value="Gp19_RNaseH-like"/>
</dbReference>
<name>A0AAU8KWF3_9VIRU</name>
<dbReference type="Gene3D" id="3.30.420.240">
    <property type="match status" value="1"/>
</dbReference>
<accession>A0AAU8KWF3</accession>
<evidence type="ECO:0000313" key="2">
    <source>
        <dbReference type="EMBL" id="XCN26590.1"/>
    </source>
</evidence>
<dbReference type="NCBIfam" id="NF033889">
    <property type="entry name" value="termin_lrg_T7"/>
    <property type="match status" value="1"/>
</dbReference>
<dbReference type="EMBL" id="PP813862">
    <property type="protein sequence ID" value="XCN26590.1"/>
    <property type="molecule type" value="Genomic_DNA"/>
</dbReference>
<organism evidence="2">
    <name type="scientific">Pseudomonas phage vB_PaeP_FBPa22</name>
    <dbReference type="NCBI Taxonomy" id="3231238"/>
    <lineage>
        <taxon>Viruses</taxon>
    </lineage>
</organism>
<proteinExistence type="predicted"/>